<reference evidence="1" key="1">
    <citation type="journal article" date="2020" name="Fungal Divers.">
        <title>Resolving the Mortierellaceae phylogeny through synthesis of multi-gene phylogenetics and phylogenomics.</title>
        <authorList>
            <person name="Vandepol N."/>
            <person name="Liber J."/>
            <person name="Desiro A."/>
            <person name="Na H."/>
            <person name="Kennedy M."/>
            <person name="Barry K."/>
            <person name="Grigoriev I.V."/>
            <person name="Miller A.N."/>
            <person name="O'Donnell K."/>
            <person name="Stajich J.E."/>
            <person name="Bonito G."/>
        </authorList>
    </citation>
    <scope>NUCLEOTIDE SEQUENCE</scope>
    <source>
        <strain evidence="1">NRRL 2769</strain>
    </source>
</reference>
<proteinExistence type="predicted"/>
<evidence type="ECO:0000313" key="1">
    <source>
        <dbReference type="EMBL" id="KAF9994414.1"/>
    </source>
</evidence>
<keyword evidence="2" id="KW-1185">Reference proteome</keyword>
<feature type="non-terminal residue" evidence="1">
    <location>
        <position position="386"/>
    </location>
</feature>
<dbReference type="EMBL" id="JAAAID010004074">
    <property type="protein sequence ID" value="KAF9994414.1"/>
    <property type="molecule type" value="Genomic_DNA"/>
</dbReference>
<evidence type="ECO:0000313" key="2">
    <source>
        <dbReference type="Proteomes" id="UP000703661"/>
    </source>
</evidence>
<dbReference type="SUPFAM" id="SSF88713">
    <property type="entry name" value="Glycoside hydrolase/deacetylase"/>
    <property type="match status" value="1"/>
</dbReference>
<dbReference type="Gene3D" id="3.20.20.370">
    <property type="entry name" value="Glycoside hydrolase/deacetylase"/>
    <property type="match status" value="1"/>
</dbReference>
<protein>
    <submittedName>
        <fullName evidence="1">Uncharacterized protein</fullName>
    </submittedName>
</protein>
<comment type="caution">
    <text evidence="1">The sequence shown here is derived from an EMBL/GenBank/DDBJ whole genome shotgun (WGS) entry which is preliminary data.</text>
</comment>
<dbReference type="InterPro" id="IPR011330">
    <property type="entry name" value="Glyco_hydro/deAcase_b/a-brl"/>
</dbReference>
<gene>
    <name evidence="1" type="ORF">BGZ80_007814</name>
</gene>
<sequence>NISRVEALGNMELASHSISHSPNLNDFPIGTGKEIWDGTKYDEDNYFPFIGECVNTNGVWNTTVPGATPCTPLGAYNFFTTQGTLYGETRVSKFILESISIVNATVRSFRTGHLLFPTAFPQILESVGFKYSSSSAANDQNTHMPFQPFYNSAYNQEVDLIEFPLSASDEDGEMNGDFYAPGTGGYVNGSYAWNQYQCIQKQAKYGTQYTFLIHPTTHAVPGLAPSTFENKLAFQQTLTPLVTNVSYFDTMGGRGDFHKARINAGIDVSISGSTATVTVTLQQKITDLTLRVPTAWTFKSSTVAVNTAAAGAVTLMNVVPAGTVTLKFQTSGTVTTTINPSAGPAATTTTISMASPTVPAPTPTPTNPLMVDDFVDPSRYSSSSNA</sequence>
<organism evidence="1 2">
    <name type="scientific">Entomortierella chlamydospora</name>
    <dbReference type="NCBI Taxonomy" id="101097"/>
    <lineage>
        <taxon>Eukaryota</taxon>
        <taxon>Fungi</taxon>
        <taxon>Fungi incertae sedis</taxon>
        <taxon>Mucoromycota</taxon>
        <taxon>Mortierellomycotina</taxon>
        <taxon>Mortierellomycetes</taxon>
        <taxon>Mortierellales</taxon>
        <taxon>Mortierellaceae</taxon>
        <taxon>Entomortierella</taxon>
    </lineage>
</organism>
<accession>A0A9P6MEE2</accession>
<name>A0A9P6MEE2_9FUNG</name>
<dbReference type="Proteomes" id="UP000703661">
    <property type="component" value="Unassembled WGS sequence"/>
</dbReference>
<feature type="non-terminal residue" evidence="1">
    <location>
        <position position="1"/>
    </location>
</feature>
<dbReference type="AlphaFoldDB" id="A0A9P6MEE2"/>
<dbReference type="GO" id="GO:0005975">
    <property type="term" value="P:carbohydrate metabolic process"/>
    <property type="evidence" value="ECO:0007669"/>
    <property type="project" value="InterPro"/>
</dbReference>